<feature type="region of interest" description="Disordered" evidence="1">
    <location>
        <begin position="64"/>
        <end position="102"/>
    </location>
</feature>
<evidence type="ECO:0000256" key="1">
    <source>
        <dbReference type="SAM" id="MobiDB-lite"/>
    </source>
</evidence>
<proteinExistence type="predicted"/>
<dbReference type="GO" id="GO:0051301">
    <property type="term" value="P:cell division"/>
    <property type="evidence" value="ECO:0007669"/>
    <property type="project" value="UniProtKB-KW"/>
</dbReference>
<comment type="caution">
    <text evidence="3">The sequence shown here is derived from an EMBL/GenBank/DDBJ whole genome shotgun (WGS) entry which is preliminary data.</text>
</comment>
<sequence length="179" mass="20658">MSTKVMVGAGVIAIALMSGLWIQKERSEARRQALAQQAEQAQREAEEARQQAALQVAEVEVNSLENERKRSEMSASQAAQLRTAAEQSMADARRESARNQYTYEYQKTRERFEAEMADMQRQRMDEHMKEQDRRRADEAIQELQRKIDQARQEEEKQKQIRPSIGTVTCGSSDPHCDKR</sequence>
<protein>
    <submittedName>
        <fullName evidence="3">FtsZ-interacting cell division protein ZipA</fullName>
    </submittedName>
</protein>
<dbReference type="EMBL" id="JACHHY010000024">
    <property type="protein sequence ID" value="MBB5020068.1"/>
    <property type="molecule type" value="Genomic_DNA"/>
</dbReference>
<feature type="compositionally biased region" description="Basic and acidic residues" evidence="1">
    <location>
        <begin position="120"/>
        <end position="158"/>
    </location>
</feature>
<name>A0A840MN50_9PROT</name>
<feature type="transmembrane region" description="Helical" evidence="2">
    <location>
        <begin position="6"/>
        <end position="22"/>
    </location>
</feature>
<dbReference type="AlphaFoldDB" id="A0A840MN50"/>
<keyword evidence="3" id="KW-0132">Cell division</keyword>
<keyword evidence="3" id="KW-0131">Cell cycle</keyword>
<evidence type="ECO:0000313" key="3">
    <source>
        <dbReference type="EMBL" id="MBB5020068.1"/>
    </source>
</evidence>
<feature type="region of interest" description="Disordered" evidence="1">
    <location>
        <begin position="120"/>
        <end position="179"/>
    </location>
</feature>
<dbReference type="RefSeq" id="WP_184041478.1">
    <property type="nucleotide sequence ID" value="NZ_JACHHY010000024.1"/>
</dbReference>
<keyword evidence="2" id="KW-1133">Transmembrane helix</keyword>
<organism evidence="3 4">
    <name type="scientific">Chitinivorax tropicus</name>
    <dbReference type="NCBI Taxonomy" id="714531"/>
    <lineage>
        <taxon>Bacteria</taxon>
        <taxon>Pseudomonadati</taxon>
        <taxon>Pseudomonadota</taxon>
        <taxon>Betaproteobacteria</taxon>
        <taxon>Chitinivorax</taxon>
    </lineage>
</organism>
<keyword evidence="2" id="KW-0472">Membrane</keyword>
<keyword evidence="2" id="KW-0812">Transmembrane</keyword>
<accession>A0A840MN50</accession>
<evidence type="ECO:0000313" key="4">
    <source>
        <dbReference type="Proteomes" id="UP000575898"/>
    </source>
</evidence>
<keyword evidence="4" id="KW-1185">Reference proteome</keyword>
<evidence type="ECO:0000256" key="2">
    <source>
        <dbReference type="SAM" id="Phobius"/>
    </source>
</evidence>
<dbReference type="Proteomes" id="UP000575898">
    <property type="component" value="Unassembled WGS sequence"/>
</dbReference>
<gene>
    <name evidence="3" type="ORF">HNQ59_003381</name>
</gene>
<reference evidence="3 4" key="1">
    <citation type="submission" date="2020-08" db="EMBL/GenBank/DDBJ databases">
        <title>Genomic Encyclopedia of Type Strains, Phase IV (KMG-IV): sequencing the most valuable type-strain genomes for metagenomic binning, comparative biology and taxonomic classification.</title>
        <authorList>
            <person name="Goeker M."/>
        </authorList>
    </citation>
    <scope>NUCLEOTIDE SEQUENCE [LARGE SCALE GENOMIC DNA]</scope>
    <source>
        <strain evidence="3 4">DSM 27165</strain>
    </source>
</reference>